<name>A0ACC2D0U4_DIPCM</name>
<keyword evidence="2" id="KW-1185">Reference proteome</keyword>
<proteinExistence type="predicted"/>
<dbReference type="Proteomes" id="UP001162992">
    <property type="component" value="Chromosome 8"/>
</dbReference>
<evidence type="ECO:0000313" key="1">
    <source>
        <dbReference type="EMBL" id="KAJ7547780.1"/>
    </source>
</evidence>
<organism evidence="1 2">
    <name type="scientific">Diphasiastrum complanatum</name>
    <name type="common">Issler's clubmoss</name>
    <name type="synonym">Lycopodium complanatum</name>
    <dbReference type="NCBI Taxonomy" id="34168"/>
    <lineage>
        <taxon>Eukaryota</taxon>
        <taxon>Viridiplantae</taxon>
        <taxon>Streptophyta</taxon>
        <taxon>Embryophyta</taxon>
        <taxon>Tracheophyta</taxon>
        <taxon>Lycopodiopsida</taxon>
        <taxon>Lycopodiales</taxon>
        <taxon>Lycopodiaceae</taxon>
        <taxon>Lycopodioideae</taxon>
        <taxon>Diphasiastrum</taxon>
    </lineage>
</organism>
<gene>
    <name evidence="1" type="ORF">O6H91_08G104300</name>
</gene>
<dbReference type="EMBL" id="CM055099">
    <property type="protein sequence ID" value="KAJ7547780.1"/>
    <property type="molecule type" value="Genomic_DNA"/>
</dbReference>
<accession>A0ACC2D0U4</accession>
<reference evidence="2" key="1">
    <citation type="journal article" date="2024" name="Proc. Natl. Acad. Sci. U.S.A.">
        <title>Extraordinary preservation of gene collinearity over three hundred million years revealed in homosporous lycophytes.</title>
        <authorList>
            <person name="Li C."/>
            <person name="Wickell D."/>
            <person name="Kuo L.Y."/>
            <person name="Chen X."/>
            <person name="Nie B."/>
            <person name="Liao X."/>
            <person name="Peng D."/>
            <person name="Ji J."/>
            <person name="Jenkins J."/>
            <person name="Williams M."/>
            <person name="Shu S."/>
            <person name="Plott C."/>
            <person name="Barry K."/>
            <person name="Rajasekar S."/>
            <person name="Grimwood J."/>
            <person name="Han X."/>
            <person name="Sun S."/>
            <person name="Hou Z."/>
            <person name="He W."/>
            <person name="Dai G."/>
            <person name="Sun C."/>
            <person name="Schmutz J."/>
            <person name="Leebens-Mack J.H."/>
            <person name="Li F.W."/>
            <person name="Wang L."/>
        </authorList>
    </citation>
    <scope>NUCLEOTIDE SEQUENCE [LARGE SCALE GENOMIC DNA]</scope>
    <source>
        <strain evidence="2">cv. PW_Plant_1</strain>
    </source>
</reference>
<sequence length="362" mass="42512">MTTTSDILQGEIQLVDASKKLFSGGEIVVVKPTAFIEFFRSQMEPPSSPIGTRTNPRKSWIHNLNSNHKKSINLDRTMLSRSVHSKHYTVSNITCLNDNAVKKNIVRPNKKKKAGGWLCQQLGLMSKCERMENFLNLSDEELKQVRRKQEVAMLRQEAKFNKVFHSYLKVMKGKEGIVKEMNDLVDVADQKRKRKQALMYEQWTLQVFYDIRQQLQEKLDKMSPDYIKEKLRRFHYQYMDASNNQLIYRDMIFQDYNPFESLQYVIKYSTKGLYDPTMHDLQKEVFEKKFLGEAVKESSAREMLDITKWTYRAFRSTVWGHINADEEDGSEIVVQDLDVILQKMAVTRLDVQYNFFGIKILA</sequence>
<comment type="caution">
    <text evidence="1">The sequence shown here is derived from an EMBL/GenBank/DDBJ whole genome shotgun (WGS) entry which is preliminary data.</text>
</comment>
<protein>
    <submittedName>
        <fullName evidence="1">Uncharacterized protein</fullName>
    </submittedName>
</protein>
<evidence type="ECO:0000313" key="2">
    <source>
        <dbReference type="Proteomes" id="UP001162992"/>
    </source>
</evidence>